<dbReference type="PANTHER" id="PTHR44472:SF1">
    <property type="entry name" value="DDB1 AND CUL4 ASSOCIATED FACTOR 4"/>
    <property type="match status" value="1"/>
</dbReference>
<feature type="region of interest" description="Disordered" evidence="4">
    <location>
        <begin position="20"/>
        <end position="55"/>
    </location>
</feature>
<feature type="region of interest" description="Disordered" evidence="4">
    <location>
        <begin position="319"/>
        <end position="340"/>
    </location>
</feature>
<reference evidence="5 6" key="1">
    <citation type="submission" date="2017-09" db="EMBL/GenBank/DDBJ databases">
        <title>WGS assembly of Aquilegia coerulea Goldsmith.</title>
        <authorList>
            <person name="Hodges S."/>
            <person name="Kramer E."/>
            <person name="Nordborg M."/>
            <person name="Tomkins J."/>
            <person name="Borevitz J."/>
            <person name="Derieg N."/>
            <person name="Yan J."/>
            <person name="Mihaltcheva S."/>
            <person name="Hayes R.D."/>
            <person name="Rokhsar D."/>
        </authorList>
    </citation>
    <scope>NUCLEOTIDE SEQUENCE [LARGE SCALE GENOMIC DNA]</scope>
    <source>
        <strain evidence="6">cv. Goldsmith</strain>
    </source>
</reference>
<dbReference type="PROSITE" id="PS50082">
    <property type="entry name" value="WD_REPEATS_2"/>
    <property type="match status" value="1"/>
</dbReference>
<dbReference type="EMBL" id="KZ305047">
    <property type="protein sequence ID" value="PIA37642.1"/>
    <property type="molecule type" value="Genomic_DNA"/>
</dbReference>
<evidence type="ECO:0000313" key="6">
    <source>
        <dbReference type="Proteomes" id="UP000230069"/>
    </source>
</evidence>
<dbReference type="InterPro" id="IPR001680">
    <property type="entry name" value="WD40_rpt"/>
</dbReference>
<dbReference type="AlphaFoldDB" id="A0A2G5D292"/>
<dbReference type="Proteomes" id="UP000230069">
    <property type="component" value="Unassembled WGS sequence"/>
</dbReference>
<dbReference type="SMART" id="SM00320">
    <property type="entry name" value="WD40"/>
    <property type="match status" value="2"/>
</dbReference>
<dbReference type="PROSITE" id="PS50294">
    <property type="entry name" value="WD_REPEATS_REGION"/>
    <property type="match status" value="1"/>
</dbReference>
<feature type="repeat" description="WD" evidence="3">
    <location>
        <begin position="406"/>
        <end position="449"/>
    </location>
</feature>
<dbReference type="STRING" id="218851.A0A2G5D292"/>
<evidence type="ECO:0000256" key="3">
    <source>
        <dbReference type="PROSITE-ProRule" id="PRU00221"/>
    </source>
</evidence>
<evidence type="ECO:0000256" key="4">
    <source>
        <dbReference type="SAM" id="MobiDB-lite"/>
    </source>
</evidence>
<dbReference type="SUPFAM" id="SSF50978">
    <property type="entry name" value="WD40 repeat-like"/>
    <property type="match status" value="1"/>
</dbReference>
<dbReference type="InterPro" id="IPR052254">
    <property type="entry name" value="CUL4-DDB1_E3_ligase_receptor"/>
</dbReference>
<sequence>MPKELPGFYYDAEKNRYFPIKGPIPGSASSHSQLKPNHKHQQENNQQSEPRRKETKTANLLQLRELFGNVLSFKRSKYNFQREYQKTQASQPVIWKYKSIEKIGYGALEQFHIDMQTPEGQYETDCLLVGHMSGFLSLCEVAQVGKHFDCVVECVPDPIWPLEKQPVCMKPPTHLWMPGAPFLMNSTVSCIKAVGKRAPHTDDVGSSSQHALISTLGSETSGGCLYIMKPNEPRTFEAASLNCTIWTAECHPDGSQAVIGTNRGAALINLETGALSWLCHSKSDIFSQQFNQSGNVVLCGFRNGAIVTVDVRQRQQELPGPIPTHQIPFSSNTGHNHSSRNVQKRTKAWFKLKGSIHPSSTIFMPSSISSLVSLQTDDQYFVASSMDGSIKLYDHRLIQRGAIQSYEGHVNSHTRIQLGVDPSERLVMSGGEDGKVRIWSIKTGELLFGTKVSNSAPTTVCWPGTGTDLKGTSELRHRYDEDLYKQNHSWGAWLGSDEGLFYIHDS</sequence>
<evidence type="ECO:0000256" key="1">
    <source>
        <dbReference type="ARBA" id="ARBA00022574"/>
    </source>
</evidence>
<dbReference type="InParanoid" id="A0A2G5D292"/>
<organism evidence="5 6">
    <name type="scientific">Aquilegia coerulea</name>
    <name type="common">Rocky mountain columbine</name>
    <dbReference type="NCBI Taxonomy" id="218851"/>
    <lineage>
        <taxon>Eukaryota</taxon>
        <taxon>Viridiplantae</taxon>
        <taxon>Streptophyta</taxon>
        <taxon>Embryophyta</taxon>
        <taxon>Tracheophyta</taxon>
        <taxon>Spermatophyta</taxon>
        <taxon>Magnoliopsida</taxon>
        <taxon>Ranunculales</taxon>
        <taxon>Ranunculaceae</taxon>
        <taxon>Thalictroideae</taxon>
        <taxon>Aquilegia</taxon>
    </lineage>
</organism>
<accession>A0A2G5D292</accession>
<keyword evidence="1 3" id="KW-0853">WD repeat</keyword>
<keyword evidence="6" id="KW-1185">Reference proteome</keyword>
<name>A0A2G5D292_AQUCA</name>
<gene>
    <name evidence="5" type="ORF">AQUCO_03000296v1</name>
</gene>
<proteinExistence type="predicted"/>
<evidence type="ECO:0000313" key="5">
    <source>
        <dbReference type="EMBL" id="PIA37642.1"/>
    </source>
</evidence>
<feature type="compositionally biased region" description="Polar residues" evidence="4">
    <location>
        <begin position="327"/>
        <end position="340"/>
    </location>
</feature>
<dbReference type="Gene3D" id="2.130.10.10">
    <property type="entry name" value="YVTN repeat-like/Quinoprotein amine dehydrogenase"/>
    <property type="match status" value="2"/>
</dbReference>
<dbReference type="FunCoup" id="A0A2G5D292">
    <property type="interactions" value="1303"/>
</dbReference>
<dbReference type="PANTHER" id="PTHR44472">
    <property type="entry name" value="DDB1- AND CUL4-ASSOCIATED FACTOR 4-RELATED"/>
    <property type="match status" value="1"/>
</dbReference>
<dbReference type="InterPro" id="IPR036322">
    <property type="entry name" value="WD40_repeat_dom_sf"/>
</dbReference>
<protein>
    <submittedName>
        <fullName evidence="5">Uncharacterized protein</fullName>
    </submittedName>
</protein>
<dbReference type="Pfam" id="PF23761">
    <property type="entry name" value="Beta-prop_DCAF4"/>
    <property type="match status" value="1"/>
</dbReference>
<evidence type="ECO:0000256" key="2">
    <source>
        <dbReference type="ARBA" id="ARBA00022737"/>
    </source>
</evidence>
<keyword evidence="2" id="KW-0677">Repeat</keyword>
<dbReference type="OrthoDB" id="128867at2759"/>
<dbReference type="InterPro" id="IPR015943">
    <property type="entry name" value="WD40/YVTN_repeat-like_dom_sf"/>
</dbReference>